<reference evidence="1 2" key="2">
    <citation type="journal article" date="2017" name="Front. Plant Sci.">
        <title>Gene Classification and Mining of Molecular Markers Useful in Red Clover (Trifolium pratense) Breeding.</title>
        <authorList>
            <person name="Istvanek J."/>
            <person name="Dluhosova J."/>
            <person name="Dluhos P."/>
            <person name="Patkova L."/>
            <person name="Nedelnik J."/>
            <person name="Repkova J."/>
        </authorList>
    </citation>
    <scope>NUCLEOTIDE SEQUENCE [LARGE SCALE GENOMIC DNA]</scope>
    <source>
        <strain evidence="2">cv. Tatra</strain>
        <tissue evidence="1">Young leaves</tissue>
    </source>
</reference>
<sequence length="84" mass="9916">MNIVPNWDKGPSACWTGYHKGKTQSSRFDELRVKLTHPKWTKARKFRLRWKASSRPQFIKQNMDGPEQKMAEELYPIIANKLVD</sequence>
<protein>
    <submittedName>
        <fullName evidence="1">Uncharacterized protein</fullName>
    </submittedName>
</protein>
<evidence type="ECO:0000313" key="2">
    <source>
        <dbReference type="Proteomes" id="UP000236291"/>
    </source>
</evidence>
<dbReference type="EMBL" id="ASHM01011641">
    <property type="protein sequence ID" value="PNX93579.1"/>
    <property type="molecule type" value="Genomic_DNA"/>
</dbReference>
<dbReference type="Proteomes" id="UP000236291">
    <property type="component" value="Unassembled WGS sequence"/>
</dbReference>
<reference evidence="1 2" key="1">
    <citation type="journal article" date="2014" name="Am. J. Bot.">
        <title>Genome assembly and annotation for red clover (Trifolium pratense; Fabaceae).</title>
        <authorList>
            <person name="Istvanek J."/>
            <person name="Jaros M."/>
            <person name="Krenek A."/>
            <person name="Repkova J."/>
        </authorList>
    </citation>
    <scope>NUCLEOTIDE SEQUENCE [LARGE SCALE GENOMIC DNA]</scope>
    <source>
        <strain evidence="2">cv. Tatra</strain>
        <tissue evidence="1">Young leaves</tissue>
    </source>
</reference>
<proteinExistence type="predicted"/>
<name>A0A2K3MS90_TRIPR</name>
<gene>
    <name evidence="1" type="ORF">L195_g016734</name>
</gene>
<comment type="caution">
    <text evidence="1">The sequence shown here is derived from an EMBL/GenBank/DDBJ whole genome shotgun (WGS) entry which is preliminary data.</text>
</comment>
<dbReference type="AlphaFoldDB" id="A0A2K3MS90"/>
<organism evidence="1 2">
    <name type="scientific">Trifolium pratense</name>
    <name type="common">Red clover</name>
    <dbReference type="NCBI Taxonomy" id="57577"/>
    <lineage>
        <taxon>Eukaryota</taxon>
        <taxon>Viridiplantae</taxon>
        <taxon>Streptophyta</taxon>
        <taxon>Embryophyta</taxon>
        <taxon>Tracheophyta</taxon>
        <taxon>Spermatophyta</taxon>
        <taxon>Magnoliopsida</taxon>
        <taxon>eudicotyledons</taxon>
        <taxon>Gunneridae</taxon>
        <taxon>Pentapetalae</taxon>
        <taxon>rosids</taxon>
        <taxon>fabids</taxon>
        <taxon>Fabales</taxon>
        <taxon>Fabaceae</taxon>
        <taxon>Papilionoideae</taxon>
        <taxon>50 kb inversion clade</taxon>
        <taxon>NPAAA clade</taxon>
        <taxon>Hologalegina</taxon>
        <taxon>IRL clade</taxon>
        <taxon>Trifolieae</taxon>
        <taxon>Trifolium</taxon>
    </lineage>
</organism>
<evidence type="ECO:0000313" key="1">
    <source>
        <dbReference type="EMBL" id="PNX93579.1"/>
    </source>
</evidence>
<accession>A0A2K3MS90</accession>